<dbReference type="EMBL" id="BRXX01000596">
    <property type="protein sequence ID" value="GMH49476.1"/>
    <property type="molecule type" value="Genomic_DNA"/>
</dbReference>
<name>A0A9W6ZBZ3_9STRA</name>
<evidence type="ECO:0000313" key="2">
    <source>
        <dbReference type="EMBL" id="GMH49476.1"/>
    </source>
</evidence>
<keyword evidence="3" id="KW-1185">Reference proteome</keyword>
<dbReference type="PANTHER" id="PTHR31497">
    <property type="entry name" value="AUTOCRINE PROLIFERATION REPRESSOR PROTEIN A"/>
    <property type="match status" value="1"/>
</dbReference>
<evidence type="ECO:0000313" key="3">
    <source>
        <dbReference type="Proteomes" id="UP001165160"/>
    </source>
</evidence>
<keyword evidence="1" id="KW-0732">Signal</keyword>
<evidence type="ECO:0000256" key="1">
    <source>
        <dbReference type="SAM" id="SignalP"/>
    </source>
</evidence>
<protein>
    <submittedName>
        <fullName evidence="2">Uncharacterized protein</fullName>
    </submittedName>
</protein>
<dbReference type="Proteomes" id="UP001165160">
    <property type="component" value="Unassembled WGS sequence"/>
</dbReference>
<dbReference type="InterPro" id="IPR029058">
    <property type="entry name" value="AB_hydrolase_fold"/>
</dbReference>
<gene>
    <name evidence="2" type="ORF">TrVE_jg4494</name>
</gene>
<accession>A0A9W6ZBZ3</accession>
<dbReference type="Pfam" id="PF10142">
    <property type="entry name" value="PhoPQ_related"/>
    <property type="match status" value="1"/>
</dbReference>
<dbReference type="Gene3D" id="3.40.50.1820">
    <property type="entry name" value="alpha/beta hydrolase"/>
    <property type="match status" value="1"/>
</dbReference>
<feature type="chain" id="PRO_5040766291" evidence="1">
    <location>
        <begin position="23"/>
        <end position="522"/>
    </location>
</feature>
<proteinExistence type="predicted"/>
<reference evidence="3" key="1">
    <citation type="journal article" date="2023" name="Commun. Biol.">
        <title>Genome analysis of Parmales, the sister group of diatoms, reveals the evolutionary specialization of diatoms from phago-mixotrophs to photoautotrophs.</title>
        <authorList>
            <person name="Ban H."/>
            <person name="Sato S."/>
            <person name="Yoshikawa S."/>
            <person name="Yamada K."/>
            <person name="Nakamura Y."/>
            <person name="Ichinomiya M."/>
            <person name="Sato N."/>
            <person name="Blanc-Mathieu R."/>
            <person name="Endo H."/>
            <person name="Kuwata A."/>
            <person name="Ogata H."/>
        </authorList>
    </citation>
    <scope>NUCLEOTIDE SEQUENCE [LARGE SCALE GENOMIC DNA]</scope>
    <source>
        <strain evidence="3">NIES 3699</strain>
    </source>
</reference>
<sequence>MYVVAPLLLALLALLSPSSTRSTPLDDYVWKQDDHYSWTDLSYQINGTSPSGVTWTGHLLNVTSQQWLTPEDVDRSVWWHYLMVIIPSNVNWQRNASMYVTGGGNTDGYPTAADEDIRVAAALSVGAGTITGAFFQVPNEHILFTEDPKQQSRTEDAIIAYTWDHFLNKPDEPEWLVRLPMVKSVLRAMDALTEYVSTAHADLGCQLDYYVVAGASKRGWTTWLMGAVDPERVVAIAPIVLDAVNFVEFAHHQFKSYNGWSFALQDYYDMDIMRRFDDPNMLEMQKIEDPYFYFDRLTMPKLICNAVGDEFQQPDDTHYWWDVLPEPKHFMMVPNAEHSMATGILEVVPGIGSWISYLLNEREVPEFKWTIDETNGDITVDLADSIGRVKDIKKFWATTCNGERRDFRFANIDDPCTCGISYEGTCANLKSFWTSEVMEPQEEGSSVFVAHHDVPDDGKWAAFMIQVTYEKPEDYDEMMKARPGFIPISKQGELVFTTEVSIVPDVFPYDDCSGDSCAGTLV</sequence>
<feature type="signal peptide" evidence="1">
    <location>
        <begin position="1"/>
        <end position="22"/>
    </location>
</feature>
<organism evidence="2 3">
    <name type="scientific">Triparma verrucosa</name>
    <dbReference type="NCBI Taxonomy" id="1606542"/>
    <lineage>
        <taxon>Eukaryota</taxon>
        <taxon>Sar</taxon>
        <taxon>Stramenopiles</taxon>
        <taxon>Ochrophyta</taxon>
        <taxon>Bolidophyceae</taxon>
        <taxon>Parmales</taxon>
        <taxon>Triparmaceae</taxon>
        <taxon>Triparma</taxon>
    </lineage>
</organism>
<dbReference type="SUPFAM" id="SSF53474">
    <property type="entry name" value="alpha/beta-Hydrolases"/>
    <property type="match status" value="1"/>
</dbReference>
<dbReference type="AlphaFoldDB" id="A0A9W6ZBZ3"/>
<dbReference type="PANTHER" id="PTHR31497:SF0">
    <property type="entry name" value="AUTOCRINE PROLIFERATION REPRESSOR PROTEIN A"/>
    <property type="match status" value="1"/>
</dbReference>
<dbReference type="InterPro" id="IPR009199">
    <property type="entry name" value="PhoPQ-act_pathogen-rel_PqaA"/>
</dbReference>
<comment type="caution">
    <text evidence="2">The sequence shown here is derived from an EMBL/GenBank/DDBJ whole genome shotgun (WGS) entry which is preliminary data.</text>
</comment>